<proteinExistence type="predicted"/>
<evidence type="ECO:0000313" key="6">
    <source>
        <dbReference type="EMBL" id="MFC4856917.1"/>
    </source>
</evidence>
<accession>A0ABV9S6V8</accession>
<name>A0ABV9S6V8_9PSEU</name>
<evidence type="ECO:0000256" key="2">
    <source>
        <dbReference type="ARBA" id="ARBA00022741"/>
    </source>
</evidence>
<keyword evidence="7" id="KW-1185">Reference proteome</keyword>
<feature type="domain" description="ATP-grasp" evidence="5">
    <location>
        <begin position="110"/>
        <end position="311"/>
    </location>
</feature>
<evidence type="ECO:0000256" key="3">
    <source>
        <dbReference type="ARBA" id="ARBA00022840"/>
    </source>
</evidence>
<evidence type="ECO:0000259" key="5">
    <source>
        <dbReference type="PROSITE" id="PS50975"/>
    </source>
</evidence>
<reference evidence="7" key="1">
    <citation type="journal article" date="2019" name="Int. J. Syst. Evol. Microbiol.">
        <title>The Global Catalogue of Microorganisms (GCM) 10K type strain sequencing project: providing services to taxonomists for standard genome sequencing and annotation.</title>
        <authorList>
            <consortium name="The Broad Institute Genomics Platform"/>
            <consortium name="The Broad Institute Genome Sequencing Center for Infectious Disease"/>
            <person name="Wu L."/>
            <person name="Ma J."/>
        </authorList>
    </citation>
    <scope>NUCLEOTIDE SEQUENCE [LARGE SCALE GENOMIC DNA]</scope>
    <source>
        <strain evidence="7">ZS-22-S1</strain>
    </source>
</reference>
<dbReference type="InterPro" id="IPR052032">
    <property type="entry name" value="ATP-dep_AA_Ligase"/>
</dbReference>
<keyword evidence="1" id="KW-0436">Ligase</keyword>
<keyword evidence="2 4" id="KW-0547">Nucleotide-binding</keyword>
<protein>
    <submittedName>
        <fullName evidence="6">Acetyl-CoA carboxylase biotin carboxylase subunit family protein</fullName>
    </submittedName>
</protein>
<dbReference type="EMBL" id="JBHSIS010000014">
    <property type="protein sequence ID" value="MFC4856917.1"/>
    <property type="molecule type" value="Genomic_DNA"/>
</dbReference>
<organism evidence="6 7">
    <name type="scientific">Actinophytocola glycyrrhizae</name>
    <dbReference type="NCBI Taxonomy" id="2044873"/>
    <lineage>
        <taxon>Bacteria</taxon>
        <taxon>Bacillati</taxon>
        <taxon>Actinomycetota</taxon>
        <taxon>Actinomycetes</taxon>
        <taxon>Pseudonocardiales</taxon>
        <taxon>Pseudonocardiaceae</taxon>
    </lineage>
</organism>
<dbReference type="RefSeq" id="WP_378058925.1">
    <property type="nucleotide sequence ID" value="NZ_JBHSIS010000014.1"/>
</dbReference>
<sequence>MNGGRNDDRRVVIVYDLGAAVPVDILTSLHGVAAPVFVLPDSAYGRRIATMLDGIAEVAGEHELAELEPDGITTFSDFQMDTTARLAESLGLPFHSTEVAADITRKFRQRRVLNDAGVGGTPTALITDRVSALRALDEVPLPAVLKPNRGVGGRNTYLVESREQLLRLVGEHIGGVVCADDDGYVLEKRMVGQPADEPWAGYVSVESMVRSGVVTHLGITGKFALSPPFREHGGFVPPRPGQFDEDVLFEFAARALTALGIRDGVCHTEIMLTADGPEIIEVNGRSGGNIYDLFLRGHGVNLIELGVRIALGDTPEVAPRTPEEVVFHYFGLAPLSARRLTAVPGLENVRAMPEVSRLDLNVPPGAELDWRRGFRERVYSCRGSVPSHGELAGFLPTMRRTLDARYD</sequence>
<dbReference type="PROSITE" id="PS50975">
    <property type="entry name" value="ATP_GRASP"/>
    <property type="match status" value="1"/>
</dbReference>
<evidence type="ECO:0000256" key="4">
    <source>
        <dbReference type="PROSITE-ProRule" id="PRU00409"/>
    </source>
</evidence>
<dbReference type="SUPFAM" id="SSF56059">
    <property type="entry name" value="Glutathione synthetase ATP-binding domain-like"/>
    <property type="match status" value="1"/>
</dbReference>
<keyword evidence="3 4" id="KW-0067">ATP-binding</keyword>
<dbReference type="PANTHER" id="PTHR43585:SF2">
    <property type="entry name" value="ATP-GRASP ENZYME FSQD"/>
    <property type="match status" value="1"/>
</dbReference>
<dbReference type="Gene3D" id="3.30.470.20">
    <property type="entry name" value="ATP-grasp fold, B domain"/>
    <property type="match status" value="1"/>
</dbReference>
<dbReference type="InterPro" id="IPR011761">
    <property type="entry name" value="ATP-grasp"/>
</dbReference>
<evidence type="ECO:0000256" key="1">
    <source>
        <dbReference type="ARBA" id="ARBA00022598"/>
    </source>
</evidence>
<comment type="caution">
    <text evidence="6">The sequence shown here is derived from an EMBL/GenBank/DDBJ whole genome shotgun (WGS) entry which is preliminary data.</text>
</comment>
<dbReference type="PANTHER" id="PTHR43585">
    <property type="entry name" value="FUMIPYRROLE BIOSYNTHESIS PROTEIN C"/>
    <property type="match status" value="1"/>
</dbReference>
<dbReference type="Proteomes" id="UP001595859">
    <property type="component" value="Unassembled WGS sequence"/>
</dbReference>
<evidence type="ECO:0000313" key="7">
    <source>
        <dbReference type="Proteomes" id="UP001595859"/>
    </source>
</evidence>
<gene>
    <name evidence="6" type="ORF">ACFPCV_25740</name>
</gene>